<keyword evidence="1" id="KW-0812">Transmembrane</keyword>
<reference evidence="2 3" key="1">
    <citation type="journal article" date="2015" name="Environ. Microbiol.">
        <title>Genome analyses suggest the presence of polyploidy and recent human-driven expansions in eight global populations of the honeybee pathogen Nosema ceranae.</title>
        <authorList>
            <person name="Pelin A."/>
            <person name="Selman M."/>
            <person name="Aris-Brosou S."/>
            <person name="Farinelli L."/>
            <person name="Corradi N."/>
        </authorList>
    </citation>
    <scope>NUCLEOTIDE SEQUENCE [LARGE SCALE GENOMIC DNA]</scope>
    <source>
        <strain evidence="2 3">PA08 1199</strain>
    </source>
</reference>
<dbReference type="AlphaFoldDB" id="A0A0F9WBT0"/>
<evidence type="ECO:0000256" key="1">
    <source>
        <dbReference type="SAM" id="Phobius"/>
    </source>
</evidence>
<dbReference type="RefSeq" id="XP_024330713.1">
    <property type="nucleotide sequence ID" value="XM_024475358.1"/>
</dbReference>
<gene>
    <name evidence="2" type="ORF">AAJ76_3700023020</name>
</gene>
<evidence type="ECO:0000313" key="2">
    <source>
        <dbReference type="EMBL" id="KKO74971.1"/>
    </source>
</evidence>
<sequence length="49" mass="5791">MFFYFCGSFKKFKKVVITAFFISMHFIFLNVLLINIKNVSKDGKSTHRP</sequence>
<accession>A0A0F9WBT0</accession>
<dbReference type="GeneID" id="36320299"/>
<dbReference type="Proteomes" id="UP000034350">
    <property type="component" value="Unassembled WGS sequence"/>
</dbReference>
<comment type="caution">
    <text evidence="2">The sequence shown here is derived from an EMBL/GenBank/DDBJ whole genome shotgun (WGS) entry which is preliminary data.</text>
</comment>
<dbReference type="VEuPathDB" id="MicrosporidiaDB:AAJ76_3700023020"/>
<evidence type="ECO:0000313" key="3">
    <source>
        <dbReference type="Proteomes" id="UP000034350"/>
    </source>
</evidence>
<dbReference type="EMBL" id="JPQZ01000037">
    <property type="protein sequence ID" value="KKO74971.1"/>
    <property type="molecule type" value="Genomic_DNA"/>
</dbReference>
<keyword evidence="1" id="KW-0472">Membrane</keyword>
<keyword evidence="1" id="KW-1133">Transmembrane helix</keyword>
<name>A0A0F9WBT0_9MICR</name>
<proteinExistence type="predicted"/>
<organism evidence="2 3">
    <name type="scientific">Vairimorpha ceranae</name>
    <dbReference type="NCBI Taxonomy" id="40302"/>
    <lineage>
        <taxon>Eukaryota</taxon>
        <taxon>Fungi</taxon>
        <taxon>Fungi incertae sedis</taxon>
        <taxon>Microsporidia</taxon>
        <taxon>Nosematidae</taxon>
        <taxon>Vairimorpha</taxon>
    </lineage>
</organism>
<protein>
    <submittedName>
        <fullName evidence="2">Uncharacterized protein</fullName>
    </submittedName>
</protein>
<keyword evidence="3" id="KW-1185">Reference proteome</keyword>
<feature type="transmembrane region" description="Helical" evidence="1">
    <location>
        <begin position="15"/>
        <end position="36"/>
    </location>
</feature>